<feature type="compositionally biased region" description="Low complexity" evidence="1">
    <location>
        <begin position="116"/>
        <end position="125"/>
    </location>
</feature>
<organism evidence="2 3">
    <name type="scientific">Streptomyces neyagawaensis</name>
    <dbReference type="NCBI Taxonomy" id="42238"/>
    <lineage>
        <taxon>Bacteria</taxon>
        <taxon>Bacillati</taxon>
        <taxon>Actinomycetota</taxon>
        <taxon>Actinomycetes</taxon>
        <taxon>Kitasatosporales</taxon>
        <taxon>Streptomycetaceae</taxon>
        <taxon>Streptomyces</taxon>
    </lineage>
</organism>
<evidence type="ECO:0000313" key="2">
    <source>
        <dbReference type="EMBL" id="MEU6807192.1"/>
    </source>
</evidence>
<reference evidence="2 3" key="1">
    <citation type="submission" date="2024-06" db="EMBL/GenBank/DDBJ databases">
        <title>The Natural Products Discovery Center: Release of the First 8490 Sequenced Strains for Exploring Actinobacteria Biosynthetic Diversity.</title>
        <authorList>
            <person name="Kalkreuter E."/>
            <person name="Kautsar S.A."/>
            <person name="Yang D."/>
            <person name="Bader C.D."/>
            <person name="Teijaro C.N."/>
            <person name="Fluegel L."/>
            <person name="Davis C.M."/>
            <person name="Simpson J.R."/>
            <person name="Lauterbach L."/>
            <person name="Steele A.D."/>
            <person name="Gui C."/>
            <person name="Meng S."/>
            <person name="Li G."/>
            <person name="Viehrig K."/>
            <person name="Ye F."/>
            <person name="Su P."/>
            <person name="Kiefer A.F."/>
            <person name="Nichols A."/>
            <person name="Cepeda A.J."/>
            <person name="Yan W."/>
            <person name="Fan B."/>
            <person name="Jiang Y."/>
            <person name="Adhikari A."/>
            <person name="Zheng C.-J."/>
            <person name="Schuster L."/>
            <person name="Cowan T.M."/>
            <person name="Smanski M.J."/>
            <person name="Chevrette M.G."/>
            <person name="De Carvalho L.P.S."/>
            <person name="Shen B."/>
        </authorList>
    </citation>
    <scope>NUCLEOTIDE SEQUENCE [LARGE SCALE GENOMIC DNA]</scope>
    <source>
        <strain evidence="2 3">NPDC046851</strain>
    </source>
</reference>
<proteinExistence type="predicted"/>
<dbReference type="RefSeq" id="WP_359703356.1">
    <property type="nucleotide sequence ID" value="NZ_JBEYXT010000479.1"/>
</dbReference>
<gene>
    <name evidence="2" type="ORF">ABZ931_40505</name>
</gene>
<keyword evidence="3" id="KW-1185">Reference proteome</keyword>
<dbReference type="SUPFAM" id="SSF56091">
    <property type="entry name" value="DNA ligase/mRNA capping enzyme, catalytic domain"/>
    <property type="match status" value="1"/>
</dbReference>
<feature type="region of interest" description="Disordered" evidence="1">
    <location>
        <begin position="116"/>
        <end position="136"/>
    </location>
</feature>
<dbReference type="Gene3D" id="3.30.470.30">
    <property type="entry name" value="DNA ligase/mRNA capping enzyme"/>
    <property type="match status" value="1"/>
</dbReference>
<dbReference type="Proteomes" id="UP001551189">
    <property type="component" value="Unassembled WGS sequence"/>
</dbReference>
<evidence type="ECO:0000313" key="3">
    <source>
        <dbReference type="Proteomes" id="UP001551189"/>
    </source>
</evidence>
<protein>
    <submittedName>
        <fullName evidence="2">Uncharacterized protein</fullName>
    </submittedName>
</protein>
<name>A0ABV3BCL6_9ACTN</name>
<dbReference type="EMBL" id="JBEYXT010000479">
    <property type="protein sequence ID" value="MEU6807192.1"/>
    <property type="molecule type" value="Genomic_DNA"/>
</dbReference>
<accession>A0ABV3BCL6</accession>
<sequence>MSHETPQSLEKDGYRAQLAVYAGGRVLLRSRRGTDMTTSFPEIRAAALAQLPTDTGVFKRLEDSYRGGMRSWRRVQGAGHHGSRDRRGHRVACRTLLLGRYDPAGRLQYIGRSTTLSRAASRTAADQLTPPHGAHP</sequence>
<evidence type="ECO:0000256" key="1">
    <source>
        <dbReference type="SAM" id="MobiDB-lite"/>
    </source>
</evidence>
<comment type="caution">
    <text evidence="2">The sequence shown here is derived from an EMBL/GenBank/DDBJ whole genome shotgun (WGS) entry which is preliminary data.</text>
</comment>